<reference evidence="2" key="1">
    <citation type="submission" date="2019-12" db="EMBL/GenBank/DDBJ databases">
        <title>Genome sequencing and annotation of Brassica cretica.</title>
        <authorList>
            <person name="Studholme D.J."/>
            <person name="Sarris P.F."/>
        </authorList>
    </citation>
    <scope>NUCLEOTIDE SEQUENCE</scope>
    <source>
        <strain evidence="2">PFS-102/07</strain>
        <tissue evidence="2">Leaf</tissue>
    </source>
</reference>
<proteinExistence type="predicted"/>
<accession>A0A8S9J3S0</accession>
<feature type="compositionally biased region" description="Polar residues" evidence="1">
    <location>
        <begin position="67"/>
        <end position="80"/>
    </location>
</feature>
<evidence type="ECO:0000256" key="1">
    <source>
        <dbReference type="SAM" id="MobiDB-lite"/>
    </source>
</evidence>
<feature type="region of interest" description="Disordered" evidence="1">
    <location>
        <begin position="214"/>
        <end position="246"/>
    </location>
</feature>
<name>A0A8S9J3S0_BRACR</name>
<feature type="compositionally biased region" description="Low complexity" evidence="1">
    <location>
        <begin position="81"/>
        <end position="92"/>
    </location>
</feature>
<dbReference type="EMBL" id="QGKY02001015">
    <property type="protein sequence ID" value="KAF2576728.1"/>
    <property type="molecule type" value="Genomic_DNA"/>
</dbReference>
<dbReference type="AlphaFoldDB" id="A0A8S9J3S0"/>
<comment type="caution">
    <text evidence="2">The sequence shown here is derived from an EMBL/GenBank/DDBJ whole genome shotgun (WGS) entry which is preliminary data.</text>
</comment>
<protein>
    <submittedName>
        <fullName evidence="2">Uncharacterized protein</fullName>
    </submittedName>
</protein>
<evidence type="ECO:0000313" key="2">
    <source>
        <dbReference type="EMBL" id="KAF2576728.1"/>
    </source>
</evidence>
<feature type="compositionally biased region" description="Basic and acidic residues" evidence="1">
    <location>
        <begin position="94"/>
        <end position="120"/>
    </location>
</feature>
<gene>
    <name evidence="2" type="ORF">F2Q70_00002774</name>
</gene>
<organism evidence="2">
    <name type="scientific">Brassica cretica</name>
    <name type="common">Mustard</name>
    <dbReference type="NCBI Taxonomy" id="69181"/>
    <lineage>
        <taxon>Eukaryota</taxon>
        <taxon>Viridiplantae</taxon>
        <taxon>Streptophyta</taxon>
        <taxon>Embryophyta</taxon>
        <taxon>Tracheophyta</taxon>
        <taxon>Spermatophyta</taxon>
        <taxon>Magnoliopsida</taxon>
        <taxon>eudicotyledons</taxon>
        <taxon>Gunneridae</taxon>
        <taxon>Pentapetalae</taxon>
        <taxon>rosids</taxon>
        <taxon>malvids</taxon>
        <taxon>Brassicales</taxon>
        <taxon>Brassicaceae</taxon>
        <taxon>Brassiceae</taxon>
        <taxon>Brassica</taxon>
    </lineage>
</organism>
<sequence length="411" mass="46887">MRIHDPVPVVGPCAVFEAESPIPPDRSMQFSSYNEVLDDHQHVEASQRVLRFRDEVDKGPAEAASIDTDQIPSIDTNTLPSIDTTTASSIDSGRLSEQKDFDVCGNLRDGDTTTRSDKSGGKKRRNWKTRKRIKGDFQLSFIPRFSYGLRKSRSITSIDQSPLNCVDRQSLKSIDRNLTVLVGSHIKVRNQSRPPTLNLTQLLVLGLVYMGSDSSNKSGREQSKSCFSRRGKQREHSTWIKTPTPAPSKPVKSKFPYVLNLRAWPWNACLYVLRMAGSFPRTMAVGTKIRTVDFRLNKETRKTLISQRSRISANTTRQANQNTIMTTKKYKNRKKRAKRSLIPNLRMSVYNKRLDFWFELGRYVATELRLELGRYIATERNGRFGRYVATELWLKLGRYVATERSTCLVAA</sequence>
<feature type="region of interest" description="Disordered" evidence="1">
    <location>
        <begin position="60"/>
        <end position="127"/>
    </location>
</feature>